<name>A0A832ML88_UNCEI</name>
<evidence type="ECO:0008006" key="3">
    <source>
        <dbReference type="Google" id="ProtNLM"/>
    </source>
</evidence>
<keyword evidence="1" id="KW-0732">Signal</keyword>
<evidence type="ECO:0000256" key="1">
    <source>
        <dbReference type="SAM" id="SignalP"/>
    </source>
</evidence>
<protein>
    <recommendedName>
        <fullName evidence="3">T9SS type A sorting domain-containing protein</fullName>
    </recommendedName>
</protein>
<comment type="caution">
    <text evidence="2">The sequence shown here is derived from an EMBL/GenBank/DDBJ whole genome shotgun (WGS) entry which is preliminary data.</text>
</comment>
<dbReference type="AlphaFoldDB" id="A0A832ML88"/>
<reference evidence="2" key="1">
    <citation type="journal article" date="2020" name="mSystems">
        <title>Genome- and Community-Level Interaction Insights into Carbon Utilization and Element Cycling Functions of Hydrothermarchaeota in Hydrothermal Sediment.</title>
        <authorList>
            <person name="Zhou Z."/>
            <person name="Liu Y."/>
            <person name="Xu W."/>
            <person name="Pan J."/>
            <person name="Luo Z.H."/>
            <person name="Li M."/>
        </authorList>
    </citation>
    <scope>NUCLEOTIDE SEQUENCE [LARGE SCALE GENOMIC DNA]</scope>
    <source>
        <strain evidence="2">SpSt-381</strain>
    </source>
</reference>
<dbReference type="EMBL" id="DSQF01000030">
    <property type="protein sequence ID" value="HGZ44555.1"/>
    <property type="molecule type" value="Genomic_DNA"/>
</dbReference>
<sequence length="897" mass="93824">MRTRHAHLLALLLAAAGLAAAAAVAARPLPRLAPAAAAGFPGEARAAAAPARGPVAACGTGSESSADALARHLARGPLAALPTTHSGDLGEIAVLEDDGTFFFTTSGGTPVLDLAAVSRAFYRTHGDDYDALAVWLASGLTTWFGVPGALAAAYVVRNDVDGIGLERADLGEGFGSPARLQILLSMNGLHRYADDPWAPGGVDEFTTLDFLAHEFAHRFTAYAWVESAGAPSPALLGRAYQHWNFFADVDGSVMEGCDWTQVGPDSFRTTGVTTGFGRLDLYLMGLASKAETDSVLVVNDPSAFDPPDIYVPWSVPRPGLGCRGRATWWTVDDIEAVHGPRVPEAAAAPHAWRVGFALVVPRGAPASAADLAKLEAIRSAFPAWFAAATAGRGSVDATLDSRPGAVTIAHEPLRDTEDVLSPRVVTARIAVEPGGLPAALDPAALRLHWRVAGGAWNAAPLAPAGPDSFAAVLPAPGAAATVEYWIEAGADAPGVVAFEPPAGAAAPHAFKAGPDVTPPEVRHAPVASQAAARLPQTLLARATDNLGVAAVWLERSVNGGAPETLPAARVGRDSFAVAVGAGLAEGDHVAYRFVARDASAAGLTAASSAGFDTLRVGRDWTHDVENGADGWFHAPYWYSYRDAWHTSPRWASAPGGTSWRCGSTDGTPYPPHLDANLYSPLIAELPPGTLLRFDHRYELEAAGPGRAWDGARVEVQVANGPWQIAMPAAGYTHGFVLNTNPFQRDTPCWSGTSGFRSEVVDLTPFSPGPARIRFRMLADDYLGLDGWHVDRVRLSFPDGPLVAAPAPRDGPVVGAPRPNPAAHVVGTTIALTAAAQVVWALFDVQGRRVATLWDGPLAPGARDLEAWLPAALPAGLYFSRVALDGRPAAIHRLALVR</sequence>
<organism evidence="2">
    <name type="scientific">Eiseniibacteriota bacterium</name>
    <dbReference type="NCBI Taxonomy" id="2212470"/>
    <lineage>
        <taxon>Bacteria</taxon>
        <taxon>Candidatus Eiseniibacteriota</taxon>
    </lineage>
</organism>
<feature type="chain" id="PRO_5032443439" description="T9SS type A sorting domain-containing protein" evidence="1">
    <location>
        <begin position="26"/>
        <end position="897"/>
    </location>
</feature>
<proteinExistence type="predicted"/>
<accession>A0A832ML88</accession>
<feature type="signal peptide" evidence="1">
    <location>
        <begin position="1"/>
        <end position="25"/>
    </location>
</feature>
<gene>
    <name evidence="2" type="ORF">ENR23_14325</name>
</gene>
<evidence type="ECO:0000313" key="2">
    <source>
        <dbReference type="EMBL" id="HGZ44555.1"/>
    </source>
</evidence>